<sequence>MEATTFTLEEERKKRPEVKDEDLQAFRDWVDKQPHLPKVSDAELVLFLHTCYYRLEPAKTALDTYFTVRTHAPELFTDRTLQSADVSAAFGKVVLQTIFPTKAKDGSTVSFFKLKDTNPRVYSFTTSSKAWCALQEAWIARHGTEEGLVCVLDVKGVSFGHLAVNLTIMAKFFVYFQEALPVRIKGLVFINASSIMDNILSLIKPFLKKELTEMIKIYKTADGLADLLDKSGIPSDFGGSEKSLEELQSDSIKLLKTYEKYLLEQEKRCVDESQRPGKAKTESDLFGVQGSFKKLDLD</sequence>
<protein>
    <submittedName>
        <fullName evidence="3 4">Alpha-tocopherol transfer protein-like</fullName>
    </submittedName>
</protein>
<dbReference type="PRINTS" id="PR00180">
    <property type="entry name" value="CRETINALDHBP"/>
</dbReference>
<reference evidence="3 4" key="1">
    <citation type="submission" date="2025-04" db="UniProtKB">
        <authorList>
            <consortium name="RefSeq"/>
        </authorList>
    </citation>
    <scope>IDENTIFICATION</scope>
    <source>
        <tissue evidence="3 4">Whole organism</tissue>
    </source>
</reference>
<dbReference type="InterPro" id="IPR036273">
    <property type="entry name" value="CRAL/TRIO_N_dom_sf"/>
</dbReference>
<dbReference type="Proteomes" id="UP000504606">
    <property type="component" value="Unplaced"/>
</dbReference>
<evidence type="ECO:0000313" key="4">
    <source>
        <dbReference type="RefSeq" id="XP_026273569.1"/>
    </source>
</evidence>
<dbReference type="PANTHER" id="PTHR10174:SF213">
    <property type="entry name" value="CRAL-TRIO DOMAIN-CONTAINING PROTEIN"/>
    <property type="match status" value="1"/>
</dbReference>
<dbReference type="GO" id="GO:1902936">
    <property type="term" value="F:phosphatidylinositol bisphosphate binding"/>
    <property type="evidence" value="ECO:0007669"/>
    <property type="project" value="TreeGrafter"/>
</dbReference>
<dbReference type="PANTHER" id="PTHR10174">
    <property type="entry name" value="ALPHA-TOCOPHEROL TRANSFER PROTEIN-RELATED"/>
    <property type="match status" value="1"/>
</dbReference>
<organism evidence="2 3">
    <name type="scientific">Frankliniella occidentalis</name>
    <name type="common">Western flower thrips</name>
    <name type="synonym">Euthrips occidentalis</name>
    <dbReference type="NCBI Taxonomy" id="133901"/>
    <lineage>
        <taxon>Eukaryota</taxon>
        <taxon>Metazoa</taxon>
        <taxon>Ecdysozoa</taxon>
        <taxon>Arthropoda</taxon>
        <taxon>Hexapoda</taxon>
        <taxon>Insecta</taxon>
        <taxon>Pterygota</taxon>
        <taxon>Neoptera</taxon>
        <taxon>Paraneoptera</taxon>
        <taxon>Thysanoptera</taxon>
        <taxon>Terebrantia</taxon>
        <taxon>Thripoidea</taxon>
        <taxon>Thripidae</taxon>
        <taxon>Frankliniella</taxon>
    </lineage>
</organism>
<dbReference type="OrthoDB" id="6432525at2759"/>
<dbReference type="RefSeq" id="XP_052125959.1">
    <property type="nucleotide sequence ID" value="XM_052269999.1"/>
</dbReference>
<dbReference type="RefSeq" id="XP_052125960.1">
    <property type="nucleotide sequence ID" value="XM_052270000.1"/>
</dbReference>
<dbReference type="InterPro" id="IPR036865">
    <property type="entry name" value="CRAL-TRIO_dom_sf"/>
</dbReference>
<accession>A0A6J1RZ01</accession>
<name>A0A6J1RZ01_FRAOC</name>
<proteinExistence type="predicted"/>
<dbReference type="SUPFAM" id="SSF52087">
    <property type="entry name" value="CRAL/TRIO domain"/>
    <property type="match status" value="1"/>
</dbReference>
<dbReference type="RefSeq" id="XP_026273568.1">
    <property type="nucleotide sequence ID" value="XM_026417783.2"/>
</dbReference>
<evidence type="ECO:0000313" key="6">
    <source>
        <dbReference type="RefSeq" id="XP_052125960.1"/>
    </source>
</evidence>
<dbReference type="AlphaFoldDB" id="A0A6J1RZ01"/>
<dbReference type="SUPFAM" id="SSF46938">
    <property type="entry name" value="CRAL/TRIO N-terminal domain"/>
    <property type="match status" value="1"/>
</dbReference>
<evidence type="ECO:0000313" key="2">
    <source>
        <dbReference type="Proteomes" id="UP000504606"/>
    </source>
</evidence>
<gene>
    <name evidence="3 4 5 6" type="primary">LOC113203209</name>
</gene>
<evidence type="ECO:0000313" key="5">
    <source>
        <dbReference type="RefSeq" id="XP_052125959.1"/>
    </source>
</evidence>
<dbReference type="KEGG" id="foc:113203209"/>
<dbReference type="InterPro" id="IPR001251">
    <property type="entry name" value="CRAL-TRIO_dom"/>
</dbReference>
<dbReference type="Pfam" id="PF00650">
    <property type="entry name" value="CRAL_TRIO"/>
    <property type="match status" value="1"/>
</dbReference>
<dbReference type="GeneID" id="113203209"/>
<dbReference type="RefSeq" id="XP_026273569.1">
    <property type="nucleotide sequence ID" value="XM_026417784.2"/>
</dbReference>
<dbReference type="PROSITE" id="PS50191">
    <property type="entry name" value="CRAL_TRIO"/>
    <property type="match status" value="1"/>
</dbReference>
<evidence type="ECO:0000259" key="1">
    <source>
        <dbReference type="PROSITE" id="PS50191"/>
    </source>
</evidence>
<evidence type="ECO:0000313" key="3">
    <source>
        <dbReference type="RefSeq" id="XP_026273568.1"/>
    </source>
</evidence>
<dbReference type="CDD" id="cd00170">
    <property type="entry name" value="SEC14"/>
    <property type="match status" value="1"/>
</dbReference>
<dbReference type="GO" id="GO:0016020">
    <property type="term" value="C:membrane"/>
    <property type="evidence" value="ECO:0007669"/>
    <property type="project" value="TreeGrafter"/>
</dbReference>
<keyword evidence="2" id="KW-1185">Reference proteome</keyword>
<dbReference type="Gene3D" id="3.40.525.10">
    <property type="entry name" value="CRAL-TRIO lipid binding domain"/>
    <property type="match status" value="1"/>
</dbReference>
<feature type="domain" description="CRAL-TRIO" evidence="1">
    <location>
        <begin position="86"/>
        <end position="245"/>
    </location>
</feature>
<dbReference type="SMART" id="SM00516">
    <property type="entry name" value="SEC14"/>
    <property type="match status" value="1"/>
</dbReference>